<dbReference type="OrthoDB" id="9806593at2"/>
<keyword evidence="2 5" id="KW-0812">Transmembrane</keyword>
<dbReference type="RefSeq" id="WP_126461331.1">
    <property type="nucleotide sequence ID" value="NZ_AP018721.1"/>
</dbReference>
<dbReference type="GO" id="GO:0046873">
    <property type="term" value="F:metal ion transmembrane transporter activity"/>
    <property type="evidence" value="ECO:0007669"/>
    <property type="project" value="InterPro"/>
</dbReference>
<feature type="transmembrane region" description="Helical" evidence="5">
    <location>
        <begin position="33"/>
        <end position="57"/>
    </location>
</feature>
<dbReference type="AlphaFoldDB" id="A0A4R3JUJ2"/>
<keyword evidence="3 5" id="KW-1133">Transmembrane helix</keyword>
<feature type="transmembrane region" description="Helical" evidence="5">
    <location>
        <begin position="172"/>
        <end position="193"/>
    </location>
</feature>
<accession>A0A4R3JUJ2</accession>
<dbReference type="EMBL" id="SLZY01000009">
    <property type="protein sequence ID" value="TCS71487.1"/>
    <property type="molecule type" value="Genomic_DNA"/>
</dbReference>
<dbReference type="Proteomes" id="UP000295135">
    <property type="component" value="Unassembled WGS sequence"/>
</dbReference>
<evidence type="ECO:0000256" key="3">
    <source>
        <dbReference type="ARBA" id="ARBA00022989"/>
    </source>
</evidence>
<evidence type="ECO:0000256" key="2">
    <source>
        <dbReference type="ARBA" id="ARBA00022692"/>
    </source>
</evidence>
<evidence type="ECO:0000256" key="1">
    <source>
        <dbReference type="ARBA" id="ARBA00004141"/>
    </source>
</evidence>
<evidence type="ECO:0000256" key="4">
    <source>
        <dbReference type="ARBA" id="ARBA00023136"/>
    </source>
</evidence>
<dbReference type="GO" id="GO:0016020">
    <property type="term" value="C:membrane"/>
    <property type="evidence" value="ECO:0007669"/>
    <property type="project" value="UniProtKB-SubCell"/>
</dbReference>
<feature type="transmembrane region" description="Helical" evidence="5">
    <location>
        <begin position="199"/>
        <end position="220"/>
    </location>
</feature>
<sequence>MTTLAWILIAGLAGGVLSVLFATIALKARVEWVPVMVSYAIGALLGAAFLEVLPHALELTGDFQRIGVTVLGGILLFFLLEKLVLWRHCHVEACEAHGAHAPAHDHGRSGLMITIGDTMHNFVDGVIIAAAFLVDMKLGVVTTVAIVAHEIPQEMGDFLILLHSGYSRGRALMLNLVSSLATLVGGVLGYYALAPVQQAMPYMLALAASGMIYVAVADLIPGLHKRVELSHTGAQIVLILAGVLTVWLVGGLAEEWFGAAAEQLGHEVHGH</sequence>
<keyword evidence="7" id="KW-1185">Reference proteome</keyword>
<dbReference type="PANTHER" id="PTHR16950:SF16">
    <property type="entry name" value="ZINC TRANSPORTER ZIP13"/>
    <property type="match status" value="1"/>
</dbReference>
<name>A0A4R3JUJ2_9PROT</name>
<dbReference type="InterPro" id="IPR003689">
    <property type="entry name" value="ZIP"/>
</dbReference>
<evidence type="ECO:0000256" key="5">
    <source>
        <dbReference type="SAM" id="Phobius"/>
    </source>
</evidence>
<feature type="transmembrane region" description="Helical" evidence="5">
    <location>
        <begin position="6"/>
        <end position="26"/>
    </location>
</feature>
<proteinExistence type="predicted"/>
<evidence type="ECO:0000313" key="7">
    <source>
        <dbReference type="Proteomes" id="UP000295135"/>
    </source>
</evidence>
<keyword evidence="4 5" id="KW-0472">Membrane</keyword>
<feature type="transmembrane region" description="Helical" evidence="5">
    <location>
        <begin position="63"/>
        <end position="80"/>
    </location>
</feature>
<gene>
    <name evidence="6" type="ORF">EDC61_10933</name>
</gene>
<feature type="transmembrane region" description="Helical" evidence="5">
    <location>
        <begin position="232"/>
        <end position="253"/>
    </location>
</feature>
<evidence type="ECO:0000313" key="6">
    <source>
        <dbReference type="EMBL" id="TCS71487.1"/>
    </source>
</evidence>
<dbReference type="Pfam" id="PF02535">
    <property type="entry name" value="Zip"/>
    <property type="match status" value="1"/>
</dbReference>
<dbReference type="PANTHER" id="PTHR16950">
    <property type="entry name" value="ZINC TRANSPORTER SLC39A7 HISTIDINE-RICH MEMBRANE PROTEIN KE4"/>
    <property type="match status" value="1"/>
</dbReference>
<comment type="caution">
    <text evidence="6">The sequence shown here is derived from an EMBL/GenBank/DDBJ whole genome shotgun (WGS) entry which is preliminary data.</text>
</comment>
<protein>
    <submittedName>
        <fullName evidence="6">Zinc and cadmium transporter</fullName>
    </submittedName>
</protein>
<reference evidence="6 7" key="1">
    <citation type="submission" date="2019-03" db="EMBL/GenBank/DDBJ databases">
        <title>Genomic Encyclopedia of Type Strains, Phase IV (KMG-IV): sequencing the most valuable type-strain genomes for metagenomic binning, comparative biology and taxonomic classification.</title>
        <authorList>
            <person name="Goeker M."/>
        </authorList>
    </citation>
    <scope>NUCLEOTIDE SEQUENCE [LARGE SCALE GENOMIC DNA]</scope>
    <source>
        <strain evidence="6 7">DSM 103923</strain>
    </source>
</reference>
<organism evidence="6 7">
    <name type="scientific">Sulfuritortus calidifontis</name>
    <dbReference type="NCBI Taxonomy" id="1914471"/>
    <lineage>
        <taxon>Bacteria</taxon>
        <taxon>Pseudomonadati</taxon>
        <taxon>Pseudomonadota</taxon>
        <taxon>Betaproteobacteria</taxon>
        <taxon>Nitrosomonadales</taxon>
        <taxon>Thiobacillaceae</taxon>
        <taxon>Sulfuritortus</taxon>
    </lineage>
</organism>
<comment type="subcellular location">
    <subcellularLocation>
        <location evidence="1">Membrane</location>
        <topology evidence="1">Multi-pass membrane protein</topology>
    </subcellularLocation>
</comment>